<dbReference type="Proteomes" id="UP000294746">
    <property type="component" value="Unassembled WGS sequence"/>
</dbReference>
<dbReference type="PIRSF" id="PIRSF019549">
    <property type="entry name" value="Peptidase_A25"/>
    <property type="match status" value="1"/>
</dbReference>
<keyword evidence="1 4" id="KW-0645">Protease</keyword>
<keyword evidence="3 4" id="KW-0865">Zymogen</keyword>
<sequence>MNQEHQIQLPPFSIRTDLAREAHEMAVQKHQEKGQSQISGVRIEETEDQGITTSWIWIDNQAGAQELGKMPGTYLTIEVPALRGKDSVLQQRVAQHFAKEFSRFLQEIGIGPDASCLLVGLGNRNVTADALGPLVVEHSMITRHLFLLAPDQVAEGYRSVGGIAPGVLGTTGMETSEIINGVVQHAKPDFIIVFDSLAARALNRVNTTIQVADTGIHPGSGVGNNRKALNKETLGIPVIAIGIPTVVDAVTIAHDAIDYVLSHVSREMQGVRNNPLDPYNRPTVRDLQSHEVPLETRNRMMGMIGKLSPEDKRGLIKEVLQPLGQNLIVTPKEVDEFIGDMAKLVALGVNCALHPAVNNENASMHMH</sequence>
<gene>
    <name evidence="4" type="primary">gpr</name>
    <name evidence="5" type="ORF">EDD57_11036</name>
</gene>
<comment type="subunit">
    <text evidence="4">Homotetramer.</text>
</comment>
<dbReference type="Pfam" id="PF03418">
    <property type="entry name" value="Peptidase_A25"/>
    <property type="match status" value="1"/>
</dbReference>
<proteinExistence type="inferred from homology"/>
<dbReference type="NCBIfam" id="TIGR01441">
    <property type="entry name" value="GPR"/>
    <property type="match status" value="1"/>
</dbReference>
<dbReference type="HAMAP" id="MF_00626">
    <property type="entry name" value="Germination_prot"/>
    <property type="match status" value="1"/>
</dbReference>
<dbReference type="SUPFAM" id="SSF53163">
    <property type="entry name" value="HybD-like"/>
    <property type="match status" value="1"/>
</dbReference>
<evidence type="ECO:0000256" key="2">
    <source>
        <dbReference type="ARBA" id="ARBA00022801"/>
    </source>
</evidence>
<dbReference type="OrthoDB" id="9777293at2"/>
<dbReference type="GO" id="GO:0004222">
    <property type="term" value="F:metalloendopeptidase activity"/>
    <property type="evidence" value="ECO:0007669"/>
    <property type="project" value="UniProtKB-UniRule"/>
</dbReference>
<dbReference type="RefSeq" id="WP_131848386.1">
    <property type="nucleotide sequence ID" value="NZ_SLXV01000010.1"/>
</dbReference>
<dbReference type="InterPro" id="IPR023430">
    <property type="entry name" value="Pept_HybD-like_dom_sf"/>
</dbReference>
<accession>A0A4R2S1E4</accession>
<comment type="PTM">
    <text evidence="4">Autoproteolytically processed. The inactive tetrameric zymogen termed p46 autoprocesses to a smaller form termed p41, which is active only during spore germination.</text>
</comment>
<feature type="chain" id="PRO_5023507939" description="Germination protease" evidence="4">
    <location>
        <begin position="18"/>
        <end position="367"/>
    </location>
</feature>
<comment type="caution">
    <text evidence="5">The sequence shown here is derived from an EMBL/GenBank/DDBJ whole genome shotgun (WGS) entry which is preliminary data.</text>
</comment>
<name>A0A4R2S1E4_9BACL</name>
<protein>
    <recommendedName>
        <fullName evidence="4">Germination protease</fullName>
        <ecNumber evidence="4">3.4.24.78</ecNumber>
    </recommendedName>
    <alternativeName>
        <fullName evidence="4">GPR endopeptidase</fullName>
    </alternativeName>
    <alternativeName>
        <fullName evidence="4">Germination proteinase</fullName>
    </alternativeName>
    <alternativeName>
        <fullName evidence="4">Spore protease</fullName>
    </alternativeName>
</protein>
<comment type="similarity">
    <text evidence="4">Belongs to the peptidase A25 family.</text>
</comment>
<dbReference type="EC" id="3.4.24.78" evidence="4"/>
<dbReference type="EMBL" id="SLXV01000010">
    <property type="protein sequence ID" value="TCP69312.1"/>
    <property type="molecule type" value="Genomic_DNA"/>
</dbReference>
<comment type="function">
    <text evidence="4">Initiates the rapid degradation of small, acid-soluble proteins during spore germination.</text>
</comment>
<dbReference type="AlphaFoldDB" id="A0A4R2S1E4"/>
<keyword evidence="6" id="KW-1185">Reference proteome</keyword>
<dbReference type="InterPro" id="IPR005080">
    <property type="entry name" value="Peptidase_A25"/>
</dbReference>
<dbReference type="GO" id="GO:0006508">
    <property type="term" value="P:proteolysis"/>
    <property type="evidence" value="ECO:0007669"/>
    <property type="project" value="UniProtKB-UniRule"/>
</dbReference>
<dbReference type="GO" id="GO:0009847">
    <property type="term" value="P:spore germination"/>
    <property type="evidence" value="ECO:0007669"/>
    <property type="project" value="UniProtKB-UniRule"/>
</dbReference>
<dbReference type="Gene3D" id="3.40.50.1450">
    <property type="entry name" value="HybD-like"/>
    <property type="match status" value="1"/>
</dbReference>
<evidence type="ECO:0000256" key="4">
    <source>
        <dbReference type="HAMAP-Rule" id="MF_00626"/>
    </source>
</evidence>
<comment type="catalytic activity">
    <reaction evidence="4">
        <text>Endopeptidase action with P4 Glu or Asp, P1 preferably Glu &gt; Asp, P1' hydrophobic and P2' Ala.</text>
        <dbReference type="EC" id="3.4.24.78"/>
    </reaction>
</comment>
<evidence type="ECO:0000313" key="5">
    <source>
        <dbReference type="EMBL" id="TCP69312.1"/>
    </source>
</evidence>
<organism evidence="5 6">
    <name type="scientific">Baia soyae</name>
    <dbReference type="NCBI Taxonomy" id="1544746"/>
    <lineage>
        <taxon>Bacteria</taxon>
        <taxon>Bacillati</taxon>
        <taxon>Bacillota</taxon>
        <taxon>Bacilli</taxon>
        <taxon>Bacillales</taxon>
        <taxon>Thermoactinomycetaceae</taxon>
        <taxon>Baia</taxon>
    </lineage>
</organism>
<evidence type="ECO:0000313" key="6">
    <source>
        <dbReference type="Proteomes" id="UP000294746"/>
    </source>
</evidence>
<evidence type="ECO:0000256" key="3">
    <source>
        <dbReference type="ARBA" id="ARBA00023145"/>
    </source>
</evidence>
<keyword evidence="2 4" id="KW-0378">Hydrolase</keyword>
<feature type="propeptide" id="PRO_5021056586" evidence="4">
    <location>
        <begin position="1"/>
        <end position="17"/>
    </location>
</feature>
<reference evidence="5 6" key="1">
    <citation type="submission" date="2019-03" db="EMBL/GenBank/DDBJ databases">
        <title>Genomic Encyclopedia of Type Strains, Phase IV (KMG-IV): sequencing the most valuable type-strain genomes for metagenomic binning, comparative biology and taxonomic classification.</title>
        <authorList>
            <person name="Goeker M."/>
        </authorList>
    </citation>
    <scope>NUCLEOTIDE SEQUENCE [LARGE SCALE GENOMIC DNA]</scope>
    <source>
        <strain evidence="5 6">DSM 46831</strain>
    </source>
</reference>
<evidence type="ECO:0000256" key="1">
    <source>
        <dbReference type="ARBA" id="ARBA00022670"/>
    </source>
</evidence>